<dbReference type="Pfam" id="PF00005">
    <property type="entry name" value="ABC_tran"/>
    <property type="match status" value="1"/>
</dbReference>
<dbReference type="InterPro" id="IPR003439">
    <property type="entry name" value="ABC_transporter-like_ATP-bd"/>
</dbReference>
<sequence>MLRASDITKEYIEKSACGRRSVCRAVDGVSLEFEEDSIYSLVGESGSGKSTLSRILAYVERPTGGALALDGKPVAAYSRKELRQQRKSIQLVMQDGQSSLDPRQTVAQSLAEPMKNLLDLGKEERNARAHDLIRRVGLPDELLSRFPHELSGGQQKRVCIARAISVSPRLIIFDESLSGLDVTLRKQILDLLLELKAEIRCSYLLVTHDLDVALYLSQHILVMKEGKIVEKTANVKSHNDLRHEYSRALVKALLSKRHALI</sequence>
<dbReference type="GO" id="GO:0055085">
    <property type="term" value="P:transmembrane transport"/>
    <property type="evidence" value="ECO:0007669"/>
    <property type="project" value="UniProtKB-ARBA"/>
</dbReference>
<dbReference type="GO" id="GO:0005524">
    <property type="term" value="F:ATP binding"/>
    <property type="evidence" value="ECO:0007669"/>
    <property type="project" value="UniProtKB-KW"/>
</dbReference>
<dbReference type="InterPro" id="IPR027417">
    <property type="entry name" value="P-loop_NTPase"/>
</dbReference>
<gene>
    <name evidence="5" type="ORF">SAMN02745823_02793</name>
</gene>
<evidence type="ECO:0000256" key="1">
    <source>
        <dbReference type="ARBA" id="ARBA00022448"/>
    </source>
</evidence>
<dbReference type="InterPro" id="IPR017871">
    <property type="entry name" value="ABC_transporter-like_CS"/>
</dbReference>
<keyword evidence="2" id="KW-0547">Nucleotide-binding</keyword>
<evidence type="ECO:0000256" key="2">
    <source>
        <dbReference type="ARBA" id="ARBA00022741"/>
    </source>
</evidence>
<dbReference type="SUPFAM" id="SSF52540">
    <property type="entry name" value="P-loop containing nucleoside triphosphate hydrolases"/>
    <property type="match status" value="1"/>
</dbReference>
<dbReference type="Gene3D" id="3.40.50.300">
    <property type="entry name" value="P-loop containing nucleotide triphosphate hydrolases"/>
    <property type="match status" value="1"/>
</dbReference>
<reference evidence="5 6" key="1">
    <citation type="submission" date="2016-11" db="EMBL/GenBank/DDBJ databases">
        <authorList>
            <person name="Jaros S."/>
            <person name="Januszkiewicz K."/>
            <person name="Wedrychowicz H."/>
        </authorList>
    </citation>
    <scope>NUCLEOTIDE SEQUENCE [LARGE SCALE GENOMIC DNA]</scope>
    <source>
        <strain evidence="5 6">DSM 10068</strain>
    </source>
</reference>
<feature type="domain" description="ABC transporter" evidence="4">
    <location>
        <begin position="2"/>
        <end position="250"/>
    </location>
</feature>
<dbReference type="RefSeq" id="WP_073080167.1">
    <property type="nucleotide sequence ID" value="NZ_FQXV01000010.1"/>
</dbReference>
<dbReference type="PROSITE" id="PS50893">
    <property type="entry name" value="ABC_TRANSPORTER_2"/>
    <property type="match status" value="1"/>
</dbReference>
<dbReference type="SMART" id="SM00382">
    <property type="entry name" value="AAA"/>
    <property type="match status" value="1"/>
</dbReference>
<dbReference type="OrthoDB" id="9802264at2"/>
<evidence type="ECO:0000259" key="4">
    <source>
        <dbReference type="PROSITE" id="PS50893"/>
    </source>
</evidence>
<accession>A0A1M5YS98</accession>
<dbReference type="InterPro" id="IPR003593">
    <property type="entry name" value="AAA+_ATPase"/>
</dbReference>
<dbReference type="CDD" id="cd03257">
    <property type="entry name" value="ABC_NikE_OppD_transporters"/>
    <property type="match status" value="1"/>
</dbReference>
<protein>
    <submittedName>
        <fullName evidence="5">Peptide/nickel transport system ATP-binding protein</fullName>
    </submittedName>
</protein>
<keyword evidence="3 5" id="KW-0067">ATP-binding</keyword>
<organism evidence="5 6">
    <name type="scientific">Sporobacter termitidis DSM 10068</name>
    <dbReference type="NCBI Taxonomy" id="1123282"/>
    <lineage>
        <taxon>Bacteria</taxon>
        <taxon>Bacillati</taxon>
        <taxon>Bacillota</taxon>
        <taxon>Clostridia</taxon>
        <taxon>Eubacteriales</taxon>
        <taxon>Oscillospiraceae</taxon>
        <taxon>Sporobacter</taxon>
    </lineage>
</organism>
<dbReference type="PANTHER" id="PTHR43776">
    <property type="entry name" value="TRANSPORT ATP-BINDING PROTEIN"/>
    <property type="match status" value="1"/>
</dbReference>
<dbReference type="PROSITE" id="PS00211">
    <property type="entry name" value="ABC_TRANSPORTER_1"/>
    <property type="match status" value="1"/>
</dbReference>
<dbReference type="GO" id="GO:0016887">
    <property type="term" value="F:ATP hydrolysis activity"/>
    <property type="evidence" value="ECO:0007669"/>
    <property type="project" value="InterPro"/>
</dbReference>
<keyword evidence="6" id="KW-1185">Reference proteome</keyword>
<evidence type="ECO:0000256" key="3">
    <source>
        <dbReference type="ARBA" id="ARBA00022840"/>
    </source>
</evidence>
<evidence type="ECO:0000313" key="6">
    <source>
        <dbReference type="Proteomes" id="UP000183995"/>
    </source>
</evidence>
<evidence type="ECO:0000313" key="5">
    <source>
        <dbReference type="EMBL" id="SHI14861.1"/>
    </source>
</evidence>
<dbReference type="Proteomes" id="UP000183995">
    <property type="component" value="Unassembled WGS sequence"/>
</dbReference>
<dbReference type="EMBL" id="FQXV01000010">
    <property type="protein sequence ID" value="SHI14861.1"/>
    <property type="molecule type" value="Genomic_DNA"/>
</dbReference>
<keyword evidence="1" id="KW-0813">Transport</keyword>
<dbReference type="AlphaFoldDB" id="A0A1M5YS98"/>
<dbReference type="STRING" id="1123282.SAMN02745823_02793"/>
<name>A0A1M5YS98_9FIRM</name>
<dbReference type="InterPro" id="IPR050319">
    <property type="entry name" value="ABC_transp_ATP-bind"/>
</dbReference>
<proteinExistence type="predicted"/>